<dbReference type="EMBL" id="JRHH01000004">
    <property type="protein sequence ID" value="KGD67857.1"/>
    <property type="molecule type" value="Genomic_DNA"/>
</dbReference>
<keyword evidence="1" id="KW-0732">Signal</keyword>
<evidence type="ECO:0008006" key="4">
    <source>
        <dbReference type="Google" id="ProtNLM"/>
    </source>
</evidence>
<evidence type="ECO:0000313" key="3">
    <source>
        <dbReference type="Proteomes" id="UP000029554"/>
    </source>
</evidence>
<comment type="caution">
    <text evidence="2">The sequence shown here is derived from an EMBL/GenBank/DDBJ whole genome shotgun (WGS) entry which is preliminary data.</text>
</comment>
<dbReference type="eggNOG" id="ENOG5032WCC">
    <property type="taxonomic scope" value="Bacteria"/>
</dbReference>
<evidence type="ECO:0000256" key="1">
    <source>
        <dbReference type="SAM" id="SignalP"/>
    </source>
</evidence>
<protein>
    <recommendedName>
        <fullName evidence="4">Lipoprotein</fullName>
    </recommendedName>
</protein>
<accession>A0A095STD5</accession>
<organism evidence="2 3">
    <name type="scientific">Flavobacterium aquatile LMG 4008 = ATCC 11947</name>
    <dbReference type="NCBI Taxonomy" id="1453498"/>
    <lineage>
        <taxon>Bacteria</taxon>
        <taxon>Pseudomonadati</taxon>
        <taxon>Bacteroidota</taxon>
        <taxon>Flavobacteriia</taxon>
        <taxon>Flavobacteriales</taxon>
        <taxon>Flavobacteriaceae</taxon>
        <taxon>Flavobacterium</taxon>
    </lineage>
</organism>
<dbReference type="RefSeq" id="WP_035127437.1">
    <property type="nucleotide sequence ID" value="NZ_JRHH01000004.1"/>
</dbReference>
<keyword evidence="3" id="KW-1185">Reference proteome</keyword>
<gene>
    <name evidence="2" type="ORF">LG45_12135</name>
</gene>
<dbReference type="PROSITE" id="PS51257">
    <property type="entry name" value="PROKAR_LIPOPROTEIN"/>
    <property type="match status" value="1"/>
</dbReference>
<dbReference type="Proteomes" id="UP000029554">
    <property type="component" value="Unassembled WGS sequence"/>
</dbReference>
<sequence length="270" mass="29321">MKTNFIKFLALIAFVGTVSCSSSDDDSNTDPVDQITDYLPLSVGNYWTYDVTTEGVTNRDSLYSSNDTLISGIAHKKFKTLEALPNGFYSTSLKNNGLRVDDGTVKMSGTASFDYGLGNPINISISNFIILKESGVSNEQLSAVTGTFSQTIEGYPLDFTYTLKTVSDGQAVSFTSPTADVYTNLIKTKVILNLKITTTQSIGGFPVTVTILAPQDVVTSTQHYAKGIGMVYTNTNITYQLQEFPGLTLPFPSSGNQTQLEFLDTYVAEE</sequence>
<reference evidence="2 3" key="1">
    <citation type="submission" date="2014-09" db="EMBL/GenBank/DDBJ databases">
        <title>Whole Genome Shotgun of Flavobacterium aquatile LMG 4008.</title>
        <authorList>
            <person name="Gale A.N."/>
            <person name="Pipes S.E."/>
            <person name="Newman J.D."/>
        </authorList>
    </citation>
    <scope>NUCLEOTIDE SEQUENCE [LARGE SCALE GENOMIC DNA]</scope>
    <source>
        <strain evidence="2 3">LMG 4008</strain>
    </source>
</reference>
<dbReference type="STRING" id="1453498.LG45_12135"/>
<evidence type="ECO:0000313" key="2">
    <source>
        <dbReference type="EMBL" id="KGD67857.1"/>
    </source>
</evidence>
<dbReference type="AlphaFoldDB" id="A0A095STD5"/>
<proteinExistence type="predicted"/>
<feature type="signal peptide" evidence="1">
    <location>
        <begin position="1"/>
        <end position="24"/>
    </location>
</feature>
<dbReference type="OrthoDB" id="1435518at2"/>
<feature type="chain" id="PRO_5001918234" description="Lipoprotein" evidence="1">
    <location>
        <begin position="25"/>
        <end position="270"/>
    </location>
</feature>
<name>A0A095STD5_9FLAO</name>